<dbReference type="Gene3D" id="3.30.70.270">
    <property type="match status" value="2"/>
</dbReference>
<feature type="region of interest" description="Disordered" evidence="11">
    <location>
        <begin position="41"/>
        <end position="72"/>
    </location>
</feature>
<dbReference type="Pfam" id="PF24626">
    <property type="entry name" value="SH3_Tf2-1"/>
    <property type="match status" value="1"/>
</dbReference>
<evidence type="ECO:0000256" key="3">
    <source>
        <dbReference type="ARBA" id="ARBA00022695"/>
    </source>
</evidence>
<dbReference type="InterPro" id="IPR001584">
    <property type="entry name" value="Integrase_cat-core"/>
</dbReference>
<evidence type="ECO:0000256" key="4">
    <source>
        <dbReference type="ARBA" id="ARBA00022722"/>
    </source>
</evidence>
<dbReference type="SUPFAM" id="SSF57756">
    <property type="entry name" value="Retrovirus zinc finger-like domains"/>
    <property type="match status" value="1"/>
</dbReference>
<evidence type="ECO:0000256" key="5">
    <source>
        <dbReference type="ARBA" id="ARBA00022750"/>
    </source>
</evidence>
<dbReference type="FunFam" id="3.30.420.10:FF:000032">
    <property type="entry name" value="Retrovirus-related Pol polyprotein from transposon 297-like Protein"/>
    <property type="match status" value="1"/>
</dbReference>
<evidence type="ECO:0000259" key="13">
    <source>
        <dbReference type="PROSITE" id="PS50878"/>
    </source>
</evidence>
<keyword evidence="10" id="KW-0862">Zinc</keyword>
<feature type="compositionally biased region" description="Polar residues" evidence="11">
    <location>
        <begin position="290"/>
        <end position="304"/>
    </location>
</feature>
<dbReference type="InterPro" id="IPR012337">
    <property type="entry name" value="RNaseH-like_sf"/>
</dbReference>
<dbReference type="Pfam" id="PF17919">
    <property type="entry name" value="RT_RNaseH_2"/>
    <property type="match status" value="1"/>
</dbReference>
<dbReference type="GO" id="GO:0015074">
    <property type="term" value="P:DNA integration"/>
    <property type="evidence" value="ECO:0007669"/>
    <property type="project" value="InterPro"/>
</dbReference>
<keyword evidence="4" id="KW-0540">Nuclease</keyword>
<dbReference type="InterPro" id="IPR036875">
    <property type="entry name" value="Znf_CCHC_sf"/>
</dbReference>
<dbReference type="Pfam" id="PF00098">
    <property type="entry name" value="zf-CCHC"/>
    <property type="match status" value="1"/>
</dbReference>
<feature type="domain" description="Reverse transcriptase" evidence="13">
    <location>
        <begin position="640"/>
        <end position="819"/>
    </location>
</feature>
<evidence type="ECO:0000256" key="9">
    <source>
        <dbReference type="ARBA" id="ARBA00023125"/>
    </source>
</evidence>
<evidence type="ECO:0000256" key="2">
    <source>
        <dbReference type="ARBA" id="ARBA00022679"/>
    </source>
</evidence>
<evidence type="ECO:0000313" key="15">
    <source>
        <dbReference type="EMBL" id="QHU79745.1"/>
    </source>
</evidence>
<dbReference type="Pfam" id="PF00665">
    <property type="entry name" value="rve"/>
    <property type="match status" value="1"/>
</dbReference>
<keyword evidence="8" id="KW-0695">RNA-directed DNA polymerase</keyword>
<dbReference type="PROSITE" id="PS50158">
    <property type="entry name" value="ZF_CCHC"/>
    <property type="match status" value="1"/>
</dbReference>
<protein>
    <recommendedName>
        <fullName evidence="16">Reverse transcriptase</fullName>
    </recommendedName>
</protein>
<dbReference type="Pfam" id="PF00078">
    <property type="entry name" value="RVT_1"/>
    <property type="match status" value="1"/>
</dbReference>
<dbReference type="GO" id="GO:0008270">
    <property type="term" value="F:zinc ion binding"/>
    <property type="evidence" value="ECO:0007669"/>
    <property type="project" value="UniProtKB-KW"/>
</dbReference>
<dbReference type="PROSITE" id="PS50878">
    <property type="entry name" value="RT_POL"/>
    <property type="match status" value="1"/>
</dbReference>
<feature type="region of interest" description="Disordered" evidence="11">
    <location>
        <begin position="1368"/>
        <end position="1393"/>
    </location>
</feature>
<evidence type="ECO:0000256" key="1">
    <source>
        <dbReference type="ARBA" id="ARBA00022670"/>
    </source>
</evidence>
<dbReference type="InterPro" id="IPR036397">
    <property type="entry name" value="RNaseH_sf"/>
</dbReference>
<dbReference type="InterPro" id="IPR041577">
    <property type="entry name" value="RT_RNaseH_2"/>
</dbReference>
<feature type="region of interest" description="Disordered" evidence="11">
    <location>
        <begin position="277"/>
        <end position="305"/>
    </location>
</feature>
<dbReference type="PROSITE" id="PS50994">
    <property type="entry name" value="INTEGRASE"/>
    <property type="match status" value="1"/>
</dbReference>
<proteinExistence type="predicted"/>
<dbReference type="FunFam" id="3.30.70.270:FF:000020">
    <property type="entry name" value="Transposon Tf2-6 polyprotein-like Protein"/>
    <property type="match status" value="1"/>
</dbReference>
<keyword evidence="7" id="KW-0378">Hydrolase</keyword>
<dbReference type="SUPFAM" id="SSF56672">
    <property type="entry name" value="DNA/RNA polymerases"/>
    <property type="match status" value="1"/>
</dbReference>
<dbReference type="Gene3D" id="4.10.60.10">
    <property type="entry name" value="Zinc finger, CCHC-type"/>
    <property type="match status" value="1"/>
</dbReference>
<accession>A0A6C0MBX7</accession>
<dbReference type="InterPro" id="IPR043502">
    <property type="entry name" value="DNA/RNA_pol_sf"/>
</dbReference>
<evidence type="ECO:0000256" key="6">
    <source>
        <dbReference type="ARBA" id="ARBA00022759"/>
    </source>
</evidence>
<feature type="domain" description="CCHC-type" evidence="12">
    <location>
        <begin position="327"/>
        <end position="342"/>
    </location>
</feature>
<dbReference type="GO" id="GO:0004519">
    <property type="term" value="F:endonuclease activity"/>
    <property type="evidence" value="ECO:0007669"/>
    <property type="project" value="UniProtKB-KW"/>
</dbReference>
<feature type="compositionally biased region" description="Pro residues" evidence="11">
    <location>
        <begin position="1375"/>
        <end position="1384"/>
    </location>
</feature>
<dbReference type="GO" id="GO:0006508">
    <property type="term" value="P:proteolysis"/>
    <property type="evidence" value="ECO:0007669"/>
    <property type="project" value="UniProtKB-KW"/>
</dbReference>
<dbReference type="PANTHER" id="PTHR35046:SF21">
    <property type="entry name" value="RETROTRANSPOSON GAG DOMAIN-CONTAINING PROTEIN-RELATED"/>
    <property type="match status" value="1"/>
</dbReference>
<dbReference type="InterPro" id="IPR021109">
    <property type="entry name" value="Peptidase_aspartic_dom_sf"/>
</dbReference>
<evidence type="ECO:0000256" key="7">
    <source>
        <dbReference type="ARBA" id="ARBA00022801"/>
    </source>
</evidence>
<dbReference type="CDD" id="cd09274">
    <property type="entry name" value="RNase_HI_RT_Ty3"/>
    <property type="match status" value="1"/>
</dbReference>
<keyword evidence="2" id="KW-0808">Transferase</keyword>
<keyword evidence="5" id="KW-0064">Aspartyl protease</keyword>
<dbReference type="Gene3D" id="2.40.70.10">
    <property type="entry name" value="Acid Proteases"/>
    <property type="match status" value="1"/>
</dbReference>
<organism evidence="15">
    <name type="scientific">Oryza coarctata</name>
    <name type="common">Wild rice</name>
    <name type="synonym">Porteresia coarctata</name>
    <dbReference type="NCBI Taxonomy" id="77588"/>
    <lineage>
        <taxon>Eukaryota</taxon>
        <taxon>Viridiplantae</taxon>
        <taxon>Streptophyta</taxon>
        <taxon>Embryophyta</taxon>
        <taxon>Tracheophyta</taxon>
        <taxon>Spermatophyta</taxon>
        <taxon>Magnoliopsida</taxon>
        <taxon>Liliopsida</taxon>
        <taxon>Poales</taxon>
        <taxon>Poaceae</taxon>
        <taxon>BOP clade</taxon>
        <taxon>Oryzoideae</taxon>
        <taxon>Oryzeae</taxon>
        <taxon>Oryzinae</taxon>
        <taxon>Oryza</taxon>
    </lineage>
</organism>
<reference evidence="15" key="1">
    <citation type="submission" date="2019-10" db="EMBL/GenBank/DDBJ databases">
        <authorList>
            <person name="Venkataraman G."/>
            <person name="Kumaresan K."/>
            <person name="Somasundaram S."/>
            <person name="Parida A.K."/>
        </authorList>
    </citation>
    <scope>NUCLEOTIDE SEQUENCE</scope>
</reference>
<dbReference type="Gene3D" id="3.30.420.10">
    <property type="entry name" value="Ribonuclease H-like superfamily/Ribonuclease H"/>
    <property type="match status" value="1"/>
</dbReference>
<dbReference type="InterPro" id="IPR056924">
    <property type="entry name" value="SH3_Tf2-1"/>
</dbReference>
<evidence type="ECO:0000259" key="12">
    <source>
        <dbReference type="PROSITE" id="PS50158"/>
    </source>
</evidence>
<keyword evidence="9" id="KW-0238">DNA-binding</keyword>
<feature type="compositionally biased region" description="Basic and acidic residues" evidence="11">
    <location>
        <begin position="46"/>
        <end position="55"/>
    </location>
</feature>
<feature type="region of interest" description="Disordered" evidence="11">
    <location>
        <begin position="1"/>
        <end position="22"/>
    </location>
</feature>
<dbReference type="SUPFAM" id="SSF53098">
    <property type="entry name" value="Ribonuclease H-like"/>
    <property type="match status" value="1"/>
</dbReference>
<dbReference type="Pfam" id="PF03732">
    <property type="entry name" value="Retrotrans_gag"/>
    <property type="match status" value="1"/>
</dbReference>
<dbReference type="CDD" id="cd00303">
    <property type="entry name" value="retropepsin_like"/>
    <property type="match status" value="1"/>
</dbReference>
<name>A0A6C0MBX7_ORYCO</name>
<dbReference type="GO" id="GO:0003964">
    <property type="term" value="F:RNA-directed DNA polymerase activity"/>
    <property type="evidence" value="ECO:0007669"/>
    <property type="project" value="UniProtKB-KW"/>
</dbReference>
<sequence length="1393" mass="158894">MVRRSARVNPPEGNQQADRDIELNELRQHVQQLQERLARVEAAGNNRDDSYRGSDGETYGDNDAEFNPFHDNHTLVSSDEEALHQNHTRRNQQFRRAFDLKADIPVYEGRIQPDEFIDWLNTVERVFEYQDVPEEEKVKIVAIKLKKHASIWWEQLKMKRAREGKQKIRTWEKMVKELRKKFLPEGYLQEAFFQLHGFVQGDKTVADYTEELDHLMLKCGVVEPEEQTIARYLRGLHKEIHDVVTLQPFISYHDVFKLATKVEKQLKEKEVRKTASFGGSRVLNRGHPTSHGSSTQSAKPTSSAVAKFSAKTATAGPSKPAPKAVQCYRCKGYGHIMSECPNQWVFTIIEEPLEEEQTDFDSPPVFDEAADEEDVIYGDTGEMLVIRRVLNSSPVQDDVWLRNNIFHTRCTSHGKVCDVIIDSGSCENVVSEIMVQKLPLKTEKHPKPYKLSWLEKGKCVQVDQRCLVNFSIGEKYRDEVWCDVVPMDACHLLLGRPWQFDRKVHHDGFKNTYSFELNGAKITLGPSRMEMKSKPALKDSNFILSKSEFTEIFEESQIAFALVVKEVKGDRSPLIPGPVVPLLEQFQNLVPDEIPAGLPPMRSVQHCIDFVPGAILPNKAAYRMNPTENAELQRQVDELMRKGLVRESMSPCAVPALLVPKKDGSFRMCVDSRAVNKITIKYRFPIPRLDDMLDQLHGASVFSKIDLRSGYHQIRMRPGDEWKTAFKTRDGLFEWLVMPFGLSNAPSTFMRLMNLVFKSFIGRFVVVYFDDILVYSMGKEEHLEHLHQVFEVLAEQKLYINLKKCEFLTSNLVFLGYVVSAEGIHVDPSKVDAIVSWPTPANIHDVRSFHGLASFYRRFIRDFSTLVSPITECLKGGVFKWTNEAEKNFQLIKEKITAAPILALPNFENIFELKCDASGVGIGAVLNQEGRPIAFFSEKLSDSRKNYTTYDKEFYAIVRALGHWRHYLISKEFILYSDHEALKFINGQHKLKPRHARTCHLAKTKSQNSGLYTPLPVPNAPWEDVSMDFVMGLPRTQRSKDSIMVVVDRFSKMAHFVPCAKTMDATNIADLYFKEIVKLHGIPNTITSDRDPKFVGHFWRTLWRKMGTKLQFSSAYHPQTDGQTEIVNRSLGNLLRSLVGDNIRQWDLVLPQAEFAYNRSSSKTTGKSPFEVVYGCNPKTPLDLVSLPISHSYSGDADERAKAIKGLHEQVSKRIEKQNQKYERQDNKHRRAVIFKEGDLVWVHLSKERFPPGRNAKLTHRGDGPFKILQRIGDNAYKVELPGDYGVSSIFNVKDLSPYHGENEPNSWSSSFQPGENDGDQVMAGLHINNHDQGTFTSFSHSLSPATDYLLAVHLLVNCRLQRLGTTLDASTRPPTTPPLPPLPNFKASLWSS</sequence>
<dbReference type="CDD" id="cd01647">
    <property type="entry name" value="RT_LTR"/>
    <property type="match status" value="1"/>
</dbReference>
<evidence type="ECO:0000259" key="14">
    <source>
        <dbReference type="PROSITE" id="PS50994"/>
    </source>
</evidence>
<dbReference type="GO" id="GO:0004190">
    <property type="term" value="F:aspartic-type endopeptidase activity"/>
    <property type="evidence" value="ECO:0007669"/>
    <property type="project" value="UniProtKB-KW"/>
</dbReference>
<dbReference type="InterPro" id="IPR001878">
    <property type="entry name" value="Znf_CCHC"/>
</dbReference>
<evidence type="ECO:0000256" key="11">
    <source>
        <dbReference type="SAM" id="MobiDB-lite"/>
    </source>
</evidence>
<dbReference type="InterPro" id="IPR005162">
    <property type="entry name" value="Retrotrans_gag_dom"/>
</dbReference>
<dbReference type="PANTHER" id="PTHR35046">
    <property type="entry name" value="ZINC KNUCKLE (CCHC-TYPE) FAMILY PROTEIN"/>
    <property type="match status" value="1"/>
</dbReference>
<evidence type="ECO:0008006" key="16">
    <source>
        <dbReference type="Google" id="ProtNLM"/>
    </source>
</evidence>
<dbReference type="GO" id="GO:0003677">
    <property type="term" value="F:DNA binding"/>
    <property type="evidence" value="ECO:0007669"/>
    <property type="project" value="UniProtKB-KW"/>
</dbReference>
<dbReference type="EMBL" id="MN552426">
    <property type="protein sequence ID" value="QHU79745.1"/>
    <property type="molecule type" value="Genomic_DNA"/>
</dbReference>
<dbReference type="InterPro" id="IPR000477">
    <property type="entry name" value="RT_dom"/>
</dbReference>
<dbReference type="SMART" id="SM00343">
    <property type="entry name" value="ZnF_C2HC"/>
    <property type="match status" value="1"/>
</dbReference>
<feature type="domain" description="Integrase catalytic" evidence="14">
    <location>
        <begin position="1017"/>
        <end position="1177"/>
    </location>
</feature>
<keyword evidence="10" id="KW-0863">Zinc-finger</keyword>
<keyword evidence="1" id="KW-0645">Protease</keyword>
<dbReference type="InterPro" id="IPR043128">
    <property type="entry name" value="Rev_trsase/Diguanyl_cyclase"/>
</dbReference>
<keyword evidence="3" id="KW-0548">Nucleotidyltransferase</keyword>
<keyword evidence="6" id="KW-0255">Endonuclease</keyword>
<keyword evidence="10" id="KW-0479">Metal-binding</keyword>
<dbReference type="Gene3D" id="3.10.10.10">
    <property type="entry name" value="HIV Type 1 Reverse Transcriptase, subunit A, domain 1"/>
    <property type="match status" value="1"/>
</dbReference>
<evidence type="ECO:0000256" key="10">
    <source>
        <dbReference type="PROSITE-ProRule" id="PRU00047"/>
    </source>
</evidence>
<dbReference type="FunFam" id="3.10.10.10:FF:000007">
    <property type="entry name" value="Retrovirus-related Pol polyprotein from transposon 17.6-like Protein"/>
    <property type="match status" value="1"/>
</dbReference>
<evidence type="ECO:0000256" key="8">
    <source>
        <dbReference type="ARBA" id="ARBA00022918"/>
    </source>
</evidence>